<comment type="subunit">
    <text evidence="9">Part of the signal recognition particle protein translocation system, which is composed of SRP and FtsY. SRP is a ribonucleoprotein composed of Ffh and a 4.5S RNA molecule.</text>
</comment>
<evidence type="ECO:0000313" key="12">
    <source>
        <dbReference type="EMBL" id="BBB28434.1"/>
    </source>
</evidence>
<evidence type="ECO:0000256" key="3">
    <source>
        <dbReference type="ARBA" id="ARBA00022801"/>
    </source>
</evidence>
<dbReference type="PROSITE" id="PS00300">
    <property type="entry name" value="SRP54"/>
    <property type="match status" value="1"/>
</dbReference>
<keyword evidence="7 9" id="KW-0687">Ribonucleoprotein</keyword>
<dbReference type="InterPro" id="IPR042101">
    <property type="entry name" value="SRP54_N_sf"/>
</dbReference>
<dbReference type="SMART" id="SM00963">
    <property type="entry name" value="SRP54_N"/>
    <property type="match status" value="1"/>
</dbReference>
<keyword evidence="9" id="KW-0963">Cytoplasm</keyword>
<reference evidence="12 13" key="1">
    <citation type="journal article" date="2008" name="Int. J. Syst. Evol. Microbiol.">
        <title>Neptunomonas japonica sp. nov., an Osedax japonicus symbiont-like bacterium isolated from sediment adjacent to sperm whale carcasses off Kagoshima, Japan.</title>
        <authorList>
            <person name="Miyazaki M."/>
            <person name="Nogi Y."/>
            <person name="Fujiwara Y."/>
            <person name="Kawato M."/>
            <person name="Kubokawa K."/>
            <person name="Horikoshi K."/>
        </authorList>
    </citation>
    <scope>NUCLEOTIDE SEQUENCE [LARGE SCALE GENOMIC DNA]</scope>
    <source>
        <strain evidence="12 13">JAMM 1380</strain>
    </source>
</reference>
<dbReference type="PANTHER" id="PTHR11564">
    <property type="entry name" value="SIGNAL RECOGNITION PARTICLE 54K PROTEIN SRP54"/>
    <property type="match status" value="1"/>
</dbReference>
<accession>A0A7R6P9P7</accession>
<dbReference type="HAMAP" id="MF_00306">
    <property type="entry name" value="SRP54"/>
    <property type="match status" value="1"/>
</dbReference>
<dbReference type="GO" id="GO:0006614">
    <property type="term" value="P:SRP-dependent cotranslational protein targeting to membrane"/>
    <property type="evidence" value="ECO:0007669"/>
    <property type="project" value="InterPro"/>
</dbReference>
<dbReference type="InterPro" id="IPR000897">
    <property type="entry name" value="SRP54_GTPase_dom"/>
</dbReference>
<sequence length="461" mass="50018">MFENLSERLTKTLRAVTGQAKLTEDNIKDTLREVRMALLEADVALPVVKEFVNAVKERAVGQEVSKSLTPGQVFVKIVNDELVRVMGEANEGLDLAAVPPAVVLMAGLQGAGKTTSIAKLSLLLKDREKKKVLVVSADVYRPAAIKQLEMLAGEVGVDFYPSSADQDPIAIAEAAVQHAKIQHYDVLLVDTAGRLHVDNDMMDEIKRLHSAINPVETLFVVDAMTGQDAANTARSFNEVLPLTGVILTKADGDARGGAALSVRHITGKPIKFIGMGEKIDALEPFHPDRLASRILGMGDVLSLIEEAERKIDKDKAEKFAAKIKKGKGFDLEDFREQLQQMKNMGGMMGMLDKMPGMGQLAQAADASKAEKGMGQMEVIINSMTRGERRNPDIISGSRKKRIAMGSGTQIQDVNRLLKQHKQMSKMMKKFSGKGGMTKMMRGMKGMLPPGMGGGPGGMPRM</sequence>
<dbReference type="Gene3D" id="3.40.50.300">
    <property type="entry name" value="P-loop containing nucleotide triphosphate hydrolases"/>
    <property type="match status" value="1"/>
</dbReference>
<dbReference type="Gene3D" id="1.20.120.140">
    <property type="entry name" value="Signal recognition particle SRP54, nucleotide-binding domain"/>
    <property type="match status" value="1"/>
</dbReference>
<organism evidence="12 13">
    <name type="scientific">Neptunomonas japonica JAMM 1380</name>
    <dbReference type="NCBI Taxonomy" id="1441457"/>
    <lineage>
        <taxon>Bacteria</taxon>
        <taxon>Pseudomonadati</taxon>
        <taxon>Pseudomonadota</taxon>
        <taxon>Gammaproteobacteria</taxon>
        <taxon>Oceanospirillales</taxon>
        <taxon>Oceanospirillaceae</taxon>
        <taxon>Neptunomonas</taxon>
    </lineage>
</organism>
<dbReference type="InterPro" id="IPR027417">
    <property type="entry name" value="P-loop_NTPase"/>
</dbReference>
<dbReference type="AlphaFoldDB" id="A0A7R6P9P7"/>
<dbReference type="InterPro" id="IPR022941">
    <property type="entry name" value="SRP54"/>
</dbReference>
<evidence type="ECO:0000256" key="8">
    <source>
        <dbReference type="ARBA" id="ARBA00048027"/>
    </source>
</evidence>
<dbReference type="InterPro" id="IPR004780">
    <property type="entry name" value="SRP"/>
</dbReference>
<gene>
    <name evidence="9 12" type="primary">ffh</name>
    <name evidence="12" type="ORF">NEJAP_0477</name>
</gene>
<dbReference type="SUPFAM" id="SSF47446">
    <property type="entry name" value="Signal peptide-binding domain"/>
    <property type="match status" value="1"/>
</dbReference>
<feature type="binding site" evidence="9">
    <location>
        <begin position="190"/>
        <end position="194"/>
    </location>
    <ligand>
        <name>GTP</name>
        <dbReference type="ChEBI" id="CHEBI:37565"/>
    </ligand>
</feature>
<evidence type="ECO:0000256" key="1">
    <source>
        <dbReference type="ARBA" id="ARBA00005450"/>
    </source>
</evidence>
<dbReference type="EMBL" id="AP014546">
    <property type="protein sequence ID" value="BBB28434.1"/>
    <property type="molecule type" value="Genomic_DNA"/>
</dbReference>
<comment type="domain">
    <text evidence="9">Composed of three domains: the N-terminal N domain, which is responsible for interactions with the ribosome, the central G domain, which binds GTP, and the C-terminal M domain, which binds the RNA and the signal sequence of the RNC.</text>
</comment>
<protein>
    <recommendedName>
        <fullName evidence="9">Signal recognition particle protein</fullName>
        <ecNumber evidence="9">3.6.5.4</ecNumber>
    </recommendedName>
    <alternativeName>
        <fullName evidence="9">Fifty-four homolog</fullName>
    </alternativeName>
</protein>
<evidence type="ECO:0000256" key="6">
    <source>
        <dbReference type="ARBA" id="ARBA00023135"/>
    </source>
</evidence>
<keyword evidence="6 9" id="KW-0733">Signal recognition particle</keyword>
<evidence type="ECO:0000256" key="4">
    <source>
        <dbReference type="ARBA" id="ARBA00022884"/>
    </source>
</evidence>
<evidence type="ECO:0000259" key="11">
    <source>
        <dbReference type="PROSITE" id="PS00300"/>
    </source>
</evidence>
<feature type="binding site" evidence="9">
    <location>
        <begin position="248"/>
        <end position="251"/>
    </location>
    <ligand>
        <name>GTP</name>
        <dbReference type="ChEBI" id="CHEBI:37565"/>
    </ligand>
</feature>
<dbReference type="Pfam" id="PF02881">
    <property type="entry name" value="SRP54_N"/>
    <property type="match status" value="1"/>
</dbReference>
<feature type="binding site" evidence="9">
    <location>
        <begin position="107"/>
        <end position="114"/>
    </location>
    <ligand>
        <name>GTP</name>
        <dbReference type="ChEBI" id="CHEBI:37565"/>
    </ligand>
</feature>
<dbReference type="KEGG" id="njp:NEJAP_0477"/>
<dbReference type="CDD" id="cd18539">
    <property type="entry name" value="SRP_G"/>
    <property type="match status" value="1"/>
</dbReference>
<comment type="subcellular location">
    <subcellularLocation>
        <location evidence="9">Cytoplasm</location>
    </subcellularLocation>
    <text evidence="9">The SRP-RNC complex is targeted to the cytoplasmic membrane.</text>
</comment>
<comment type="function">
    <text evidence="9">Involved in targeting and insertion of nascent membrane proteins into the cytoplasmic membrane. Binds to the hydrophobic signal sequence of the ribosome-nascent chain (RNC) as it emerges from the ribosomes. The SRP-RNC complex is then targeted to the cytoplasmic membrane where it interacts with the SRP receptor FtsY. Interaction with FtsY leads to the transfer of the RNC complex to the Sec translocase for insertion into the membrane, the hydrolysis of GTP by both Ffh and FtsY, and the dissociation of the SRP-FtsY complex into the individual components.</text>
</comment>
<dbReference type="InterPro" id="IPR003593">
    <property type="entry name" value="AAA+_ATPase"/>
</dbReference>
<dbReference type="SUPFAM" id="SSF52540">
    <property type="entry name" value="P-loop containing nucleoside triphosphate hydrolases"/>
    <property type="match status" value="1"/>
</dbReference>
<dbReference type="Pfam" id="PF00448">
    <property type="entry name" value="SRP54"/>
    <property type="match status" value="1"/>
</dbReference>
<comment type="catalytic activity">
    <reaction evidence="8 9">
        <text>GTP + H2O = GDP + phosphate + H(+)</text>
        <dbReference type="Rhea" id="RHEA:19669"/>
        <dbReference type="ChEBI" id="CHEBI:15377"/>
        <dbReference type="ChEBI" id="CHEBI:15378"/>
        <dbReference type="ChEBI" id="CHEBI:37565"/>
        <dbReference type="ChEBI" id="CHEBI:43474"/>
        <dbReference type="ChEBI" id="CHEBI:58189"/>
        <dbReference type="EC" id="3.6.5.4"/>
    </reaction>
</comment>
<dbReference type="InterPro" id="IPR004125">
    <property type="entry name" value="Signal_recog_particle_SRP54_M"/>
</dbReference>
<evidence type="ECO:0000256" key="5">
    <source>
        <dbReference type="ARBA" id="ARBA00023134"/>
    </source>
</evidence>
<dbReference type="GO" id="GO:0005525">
    <property type="term" value="F:GTP binding"/>
    <property type="evidence" value="ECO:0007669"/>
    <property type="project" value="UniProtKB-UniRule"/>
</dbReference>
<dbReference type="RefSeq" id="WP_028468009.1">
    <property type="nucleotide sequence ID" value="NZ_AP014546.1"/>
</dbReference>
<evidence type="ECO:0000256" key="9">
    <source>
        <dbReference type="HAMAP-Rule" id="MF_00306"/>
    </source>
</evidence>
<dbReference type="Pfam" id="PF02978">
    <property type="entry name" value="SRP_SPB"/>
    <property type="match status" value="1"/>
</dbReference>
<dbReference type="GO" id="GO:0003924">
    <property type="term" value="F:GTPase activity"/>
    <property type="evidence" value="ECO:0007669"/>
    <property type="project" value="UniProtKB-UniRule"/>
</dbReference>
<dbReference type="EC" id="3.6.5.4" evidence="9"/>
<keyword evidence="13" id="KW-1185">Reference proteome</keyword>
<dbReference type="GO" id="GO:0008312">
    <property type="term" value="F:7S RNA binding"/>
    <property type="evidence" value="ECO:0007669"/>
    <property type="project" value="InterPro"/>
</dbReference>
<dbReference type="GO" id="GO:0048500">
    <property type="term" value="C:signal recognition particle"/>
    <property type="evidence" value="ECO:0007669"/>
    <property type="project" value="UniProtKB-UniRule"/>
</dbReference>
<dbReference type="Gene3D" id="1.10.260.30">
    <property type="entry name" value="Signal recognition particle, SRP54 subunit, M-domain"/>
    <property type="match status" value="1"/>
</dbReference>
<keyword evidence="5 9" id="KW-0342">GTP-binding</keyword>
<dbReference type="InterPro" id="IPR036891">
    <property type="entry name" value="Signal_recog_part_SRP54_M_sf"/>
</dbReference>
<keyword evidence="2 9" id="KW-0547">Nucleotide-binding</keyword>
<name>A0A7R6P9P7_9GAMM</name>
<proteinExistence type="inferred from homology"/>
<evidence type="ECO:0000256" key="2">
    <source>
        <dbReference type="ARBA" id="ARBA00022741"/>
    </source>
</evidence>
<feature type="coiled-coil region" evidence="10">
    <location>
        <begin position="297"/>
        <end position="324"/>
    </location>
</feature>
<evidence type="ECO:0000256" key="7">
    <source>
        <dbReference type="ARBA" id="ARBA00023274"/>
    </source>
</evidence>
<dbReference type="SMART" id="SM00382">
    <property type="entry name" value="AAA"/>
    <property type="match status" value="1"/>
</dbReference>
<feature type="domain" description="SRP54-type proteins GTP-binding" evidence="11">
    <location>
        <begin position="269"/>
        <end position="282"/>
    </location>
</feature>
<dbReference type="Proteomes" id="UP000595332">
    <property type="component" value="Chromosome"/>
</dbReference>
<dbReference type="InterPro" id="IPR013822">
    <property type="entry name" value="Signal_recog_particl_SRP54_hlx"/>
</dbReference>
<evidence type="ECO:0000313" key="13">
    <source>
        <dbReference type="Proteomes" id="UP000595332"/>
    </source>
</evidence>
<keyword evidence="4 9" id="KW-0694">RNA-binding</keyword>
<dbReference type="SMART" id="SM00962">
    <property type="entry name" value="SRP54"/>
    <property type="match status" value="1"/>
</dbReference>
<keyword evidence="10" id="KW-0175">Coiled coil</keyword>
<evidence type="ECO:0000256" key="10">
    <source>
        <dbReference type="SAM" id="Coils"/>
    </source>
</evidence>
<keyword evidence="3 9" id="KW-0378">Hydrolase</keyword>
<dbReference type="NCBIfam" id="TIGR00959">
    <property type="entry name" value="ffh"/>
    <property type="match status" value="1"/>
</dbReference>
<dbReference type="PANTHER" id="PTHR11564:SF5">
    <property type="entry name" value="SIGNAL RECOGNITION PARTICLE SUBUNIT SRP54"/>
    <property type="match status" value="1"/>
</dbReference>
<dbReference type="FunFam" id="3.40.50.300:FF:000022">
    <property type="entry name" value="Signal recognition particle 54 kDa subunit"/>
    <property type="match status" value="1"/>
</dbReference>
<comment type="similarity">
    <text evidence="1 9">Belongs to the GTP-binding SRP family. SRP54 subfamily.</text>
</comment>